<evidence type="ECO:0000313" key="2">
    <source>
        <dbReference type="Proteomes" id="UP001226091"/>
    </source>
</evidence>
<protein>
    <submittedName>
        <fullName evidence="1">Uncharacterized protein</fullName>
    </submittedName>
</protein>
<name>A0ACD4RG69_9BACI</name>
<evidence type="ECO:0000313" key="1">
    <source>
        <dbReference type="EMBL" id="WHZ59170.1"/>
    </source>
</evidence>
<keyword evidence="2" id="KW-1185">Reference proteome</keyword>
<reference evidence="2" key="1">
    <citation type="journal article" date="2025" name="Aquaculture">
        <title>Assessment of the bioflocculant production and safety properties of Metabacillus hrfriensis sp. nov. based on phenotypic and whole-genome sequencing analysis.</title>
        <authorList>
            <person name="Zhang R."/>
            <person name="Zhao Z."/>
            <person name="Luo L."/>
            <person name="Wang S."/>
            <person name="Guo K."/>
            <person name="Xu W."/>
        </authorList>
    </citation>
    <scope>NUCLEOTIDE SEQUENCE [LARGE SCALE GENOMIC DNA]</scope>
    <source>
        <strain evidence="2">CT-WN-B3</strain>
    </source>
</reference>
<dbReference type="EMBL" id="CP126116">
    <property type="protein sequence ID" value="WHZ59170.1"/>
    <property type="molecule type" value="Genomic_DNA"/>
</dbReference>
<sequence>MGNSKKEQTPTDDAVLLMFLSLAENDGIEVAITLNIQGAIVTGILIGSRAYYDGITESSLHLKDDTMSKIIAKRFGDLRDEYLKQKQEQGDKKDDEEAAATYIHLKNAKYNQPAMTASASWWRGKISSIDSFSFDSLI</sequence>
<dbReference type="Proteomes" id="UP001226091">
    <property type="component" value="Chromosome"/>
</dbReference>
<gene>
    <name evidence="1" type="ORF">QLQ22_07530</name>
</gene>
<organism evidence="1 2">
    <name type="scientific">Metabacillus hrfriensis</name>
    <dbReference type="NCBI Taxonomy" id="3048891"/>
    <lineage>
        <taxon>Bacteria</taxon>
        <taxon>Bacillati</taxon>
        <taxon>Bacillota</taxon>
        <taxon>Bacilli</taxon>
        <taxon>Bacillales</taxon>
        <taxon>Bacillaceae</taxon>
        <taxon>Metabacillus</taxon>
    </lineage>
</organism>
<proteinExistence type="predicted"/>
<accession>A0ACD4RG69</accession>